<dbReference type="GO" id="GO:1904294">
    <property type="term" value="P:positive regulation of ERAD pathway"/>
    <property type="evidence" value="ECO:0007669"/>
    <property type="project" value="TreeGrafter"/>
</dbReference>
<feature type="region of interest" description="Disordered" evidence="1">
    <location>
        <begin position="776"/>
        <end position="806"/>
    </location>
</feature>
<protein>
    <recommendedName>
        <fullName evidence="5">Membralin</fullName>
    </recommendedName>
</protein>
<dbReference type="Proteomes" id="UP001367676">
    <property type="component" value="Unassembled WGS sequence"/>
</dbReference>
<dbReference type="GO" id="GO:0034976">
    <property type="term" value="P:response to endoplasmic reticulum stress"/>
    <property type="evidence" value="ECO:0007669"/>
    <property type="project" value="TreeGrafter"/>
</dbReference>
<keyword evidence="2" id="KW-0812">Transmembrane</keyword>
<feature type="transmembrane region" description="Helical" evidence="2">
    <location>
        <begin position="149"/>
        <end position="168"/>
    </location>
</feature>
<accession>A0AAN9Y0N8</accession>
<dbReference type="GO" id="GO:0005783">
    <property type="term" value="C:endoplasmic reticulum"/>
    <property type="evidence" value="ECO:0007669"/>
    <property type="project" value="TreeGrafter"/>
</dbReference>
<feature type="region of interest" description="Disordered" evidence="1">
    <location>
        <begin position="863"/>
        <end position="927"/>
    </location>
</feature>
<sequence length="927" mass="103568">MSNTDDGSEPRSSNTINSHSVSNNVETDFFIDSWDDISNDIISRSYFRANNRNNLIDESVNNHYYVTRSSENNNSITNNNNNNYAYNAGNPNVMNNNNNNANNVIAMNNENNRNNNVPLVGVRDRLFHALFFKASLTYARSVPSSVRRVIEFLVLLKAVVAFFILIYVHTTFIHQPTKCLSHLEESWPRDGILRVEILRNGAADYTIENSYAKEKKIRQQRANEMNLLLSSFKFPMDRWHGGVQIESSIDDDVSTQDNKKKDETFTDLKPSEQLENVTSNSWVETEESLFSTSWSDSRLYDEKLSRVNDEIEEDMSQNGTNFNETLMQRMMSPNKIGETFQSFHVDSPASQMTPLYEPSEVEKLVRAVWPEEEYIVEFSLEYGFLRLSPQIRQKLNIPVKIVTLDPAKDECFGDQITRFILEHFIGYDDVLMVSIKTLAEKENNKGFLRNVVTGEHYRFVTLWMSRVSYVFALGIMVAFTLCISMLLRYSHHQIFVFIVDLLQMLEFNTAISFPAAPLFTVILALVGMEAIMSEFFNDTTTAFYIILIVWISDQYEAVCCQRAVTKKHWVRFFYLYHFSFYAYHYRFNGQYSGLALITSWLFIQHSMIYFYHHYELPVILQRYRLQQFLLTQRTTNANGDSVPFVSATLIRQDDAAGRSSASGAVSRPADVAATASPSVGHLHVIPVRTENAVQPSATLHPPPLQQSGLQQPLPRSWTLRIFSTFGVALRRHRHRLTRGGNEGRLGVENLIAGLTSQATHAVGTIRLLRRTDGGAAVDDHTEGAADERSSSAEMNGTSAASSAPYASPDDGFGAARVLEAVSAPASSSCAPTSHTAAAAQGAAVVGPDIIASTPTNVDACPDVVTSSSSAPPAPSLASTVTTPSSNAVDSAEVPAAESAHRTFETAESHKHVTDGSNYETAQRGTSQ</sequence>
<evidence type="ECO:0000256" key="1">
    <source>
        <dbReference type="SAM" id="MobiDB-lite"/>
    </source>
</evidence>
<feature type="compositionally biased region" description="Low complexity" evidence="1">
    <location>
        <begin position="863"/>
        <end position="885"/>
    </location>
</feature>
<evidence type="ECO:0000313" key="4">
    <source>
        <dbReference type="Proteomes" id="UP001367676"/>
    </source>
</evidence>
<comment type="caution">
    <text evidence="3">The sequence shown here is derived from an EMBL/GenBank/DDBJ whole genome shotgun (WGS) entry which is preliminary data.</text>
</comment>
<gene>
    <name evidence="3" type="ORF">V9T40_000676</name>
</gene>
<dbReference type="PANTHER" id="PTHR21650:SF4">
    <property type="entry name" value="MEMBRALIN"/>
    <property type="match status" value="1"/>
</dbReference>
<keyword evidence="2" id="KW-1133">Transmembrane helix</keyword>
<dbReference type="EMBL" id="JBBCAQ010000034">
    <property type="protein sequence ID" value="KAK7580047.1"/>
    <property type="molecule type" value="Genomic_DNA"/>
</dbReference>
<dbReference type="AlphaFoldDB" id="A0AAN9Y0N8"/>
<evidence type="ECO:0000256" key="2">
    <source>
        <dbReference type="SAM" id="Phobius"/>
    </source>
</evidence>
<dbReference type="InterPro" id="IPR019144">
    <property type="entry name" value="Membralin"/>
</dbReference>
<feature type="transmembrane region" description="Helical" evidence="2">
    <location>
        <begin position="467"/>
        <end position="487"/>
    </location>
</feature>
<feature type="compositionally biased region" description="Basic and acidic residues" evidence="1">
    <location>
        <begin position="776"/>
        <end position="790"/>
    </location>
</feature>
<organism evidence="3 4">
    <name type="scientific">Parthenolecanium corni</name>
    <dbReference type="NCBI Taxonomy" id="536013"/>
    <lineage>
        <taxon>Eukaryota</taxon>
        <taxon>Metazoa</taxon>
        <taxon>Ecdysozoa</taxon>
        <taxon>Arthropoda</taxon>
        <taxon>Hexapoda</taxon>
        <taxon>Insecta</taxon>
        <taxon>Pterygota</taxon>
        <taxon>Neoptera</taxon>
        <taxon>Paraneoptera</taxon>
        <taxon>Hemiptera</taxon>
        <taxon>Sternorrhyncha</taxon>
        <taxon>Coccoidea</taxon>
        <taxon>Coccidae</taxon>
        <taxon>Parthenolecanium</taxon>
    </lineage>
</organism>
<proteinExistence type="predicted"/>
<name>A0AAN9Y0N8_9HEMI</name>
<dbReference type="PANTHER" id="PTHR21650">
    <property type="entry name" value="MEMBRALIN/KINETOCHORE PROTEIN NUF2"/>
    <property type="match status" value="1"/>
</dbReference>
<feature type="region of interest" description="Disordered" evidence="1">
    <location>
        <begin position="1"/>
        <end position="20"/>
    </location>
</feature>
<dbReference type="Pfam" id="PF09746">
    <property type="entry name" value="Membralin"/>
    <property type="match status" value="1"/>
</dbReference>
<evidence type="ECO:0008006" key="5">
    <source>
        <dbReference type="Google" id="ProtNLM"/>
    </source>
</evidence>
<feature type="compositionally biased region" description="Basic and acidic residues" evidence="1">
    <location>
        <begin position="898"/>
        <end position="913"/>
    </location>
</feature>
<keyword evidence="4" id="KW-1185">Reference proteome</keyword>
<evidence type="ECO:0000313" key="3">
    <source>
        <dbReference type="EMBL" id="KAK7580047.1"/>
    </source>
</evidence>
<feature type="compositionally biased region" description="Polar residues" evidence="1">
    <location>
        <begin position="914"/>
        <end position="927"/>
    </location>
</feature>
<feature type="transmembrane region" description="Helical" evidence="2">
    <location>
        <begin position="507"/>
        <end position="528"/>
    </location>
</feature>
<reference evidence="3 4" key="1">
    <citation type="submission" date="2024-03" db="EMBL/GenBank/DDBJ databases">
        <title>Adaptation during the transition from Ophiocordyceps entomopathogen to insect associate is accompanied by gene loss and intensified selection.</title>
        <authorList>
            <person name="Ward C.M."/>
            <person name="Onetto C.A."/>
            <person name="Borneman A.R."/>
        </authorList>
    </citation>
    <scope>NUCLEOTIDE SEQUENCE [LARGE SCALE GENOMIC DNA]</scope>
    <source>
        <strain evidence="3">AWRI1</strain>
        <tissue evidence="3">Single Adult Female</tissue>
    </source>
</reference>
<keyword evidence="2" id="KW-0472">Membrane</keyword>